<dbReference type="FunCoup" id="G0EE15">
    <property type="interactions" value="17"/>
</dbReference>
<dbReference type="KEGG" id="pfm:Pyrfu_0059"/>
<dbReference type="InterPro" id="IPR036906">
    <property type="entry name" value="ATPase_V1_fsu_sf"/>
</dbReference>
<dbReference type="SUPFAM" id="SSF159468">
    <property type="entry name" value="AtpF-like"/>
    <property type="match status" value="1"/>
</dbReference>
<evidence type="ECO:0000256" key="1">
    <source>
        <dbReference type="ARBA" id="ARBA00010148"/>
    </source>
</evidence>
<comment type="similarity">
    <text evidence="1">Belongs to the V-ATPase F subunit family.</text>
</comment>
<evidence type="ECO:0000313" key="5">
    <source>
        <dbReference type="Proteomes" id="UP000001037"/>
    </source>
</evidence>
<dbReference type="InParanoid" id="G0EE15"/>
<keyword evidence="5" id="KW-1185">Reference proteome</keyword>
<evidence type="ECO:0000256" key="3">
    <source>
        <dbReference type="ARBA" id="ARBA00023065"/>
    </source>
</evidence>
<dbReference type="Pfam" id="PF01990">
    <property type="entry name" value="ATP-synt_F"/>
    <property type="match status" value="1"/>
</dbReference>
<gene>
    <name evidence="4" type="ordered locus">Pyrfu_0059</name>
</gene>
<dbReference type="RefSeq" id="WP_014025608.1">
    <property type="nucleotide sequence ID" value="NC_015931.1"/>
</dbReference>
<dbReference type="HOGENOM" id="CLU_135754_3_1_2"/>
<dbReference type="Gene3D" id="3.40.50.10580">
    <property type="entry name" value="ATPase, V1 complex, subunit F"/>
    <property type="match status" value="1"/>
</dbReference>
<dbReference type="eggNOG" id="arCOG04102">
    <property type="taxonomic scope" value="Archaea"/>
</dbReference>
<dbReference type="Proteomes" id="UP000001037">
    <property type="component" value="Chromosome"/>
</dbReference>
<proteinExistence type="inferred from homology"/>
<name>G0EE15_PYRF1</name>
<dbReference type="EMBL" id="CP002838">
    <property type="protein sequence ID" value="AEM37931.1"/>
    <property type="molecule type" value="Genomic_DNA"/>
</dbReference>
<evidence type="ECO:0000256" key="2">
    <source>
        <dbReference type="ARBA" id="ARBA00022448"/>
    </source>
</evidence>
<evidence type="ECO:0000313" key="4">
    <source>
        <dbReference type="EMBL" id="AEM37931.1"/>
    </source>
</evidence>
<dbReference type="OrthoDB" id="24971at2157"/>
<protein>
    <submittedName>
        <fullName evidence="4">Vacuolar H+transporting two-sector ATPase F subunit</fullName>
    </submittedName>
</protein>
<keyword evidence="2" id="KW-0813">Transport</keyword>
<dbReference type="GeneID" id="11139685"/>
<sequence length="103" mass="11189">MPEKRIAVIADEYTATAFRLIGVEAYVAKDSGEARKILQKLLESTEVGVILVSNEYADAVKDIVEKIGDERSDVVVAMLPTLKSPGKPVDMRRLLLQALGFGG</sequence>
<reference evidence="4 5" key="1">
    <citation type="journal article" date="2011" name="Stand. Genomic Sci.">
        <title>Complete genome sequence of the hyperthermophilic chemolithoautotroph Pyrolobus fumarii type strain (1A).</title>
        <authorList>
            <person name="Anderson I."/>
            <person name="Goker M."/>
            <person name="Nolan M."/>
            <person name="Lucas S."/>
            <person name="Hammon N."/>
            <person name="Deshpande S."/>
            <person name="Cheng J.F."/>
            <person name="Tapia R."/>
            <person name="Han C."/>
            <person name="Goodwin L."/>
            <person name="Pitluck S."/>
            <person name="Huntemann M."/>
            <person name="Liolios K."/>
            <person name="Ivanova N."/>
            <person name="Pagani I."/>
            <person name="Mavromatis K."/>
            <person name="Ovchinikova G."/>
            <person name="Pati A."/>
            <person name="Chen A."/>
            <person name="Palaniappan K."/>
            <person name="Land M."/>
            <person name="Hauser L."/>
            <person name="Brambilla E.M."/>
            <person name="Huber H."/>
            <person name="Yasawong M."/>
            <person name="Rohde M."/>
            <person name="Spring S."/>
            <person name="Abt B."/>
            <person name="Sikorski J."/>
            <person name="Wirth R."/>
            <person name="Detter J.C."/>
            <person name="Woyke T."/>
            <person name="Bristow J."/>
            <person name="Eisen J.A."/>
            <person name="Markowitz V."/>
            <person name="Hugenholtz P."/>
            <person name="Kyrpides N.C."/>
            <person name="Klenk H.P."/>
            <person name="Lapidus A."/>
        </authorList>
    </citation>
    <scope>NUCLEOTIDE SEQUENCE [LARGE SCALE GENOMIC DNA]</scope>
    <source>
        <strain evidence="5">DSM 11204 / 1A</strain>
    </source>
</reference>
<keyword evidence="3" id="KW-0406">Ion transport</keyword>
<organism evidence="4 5">
    <name type="scientific">Pyrolobus fumarii (strain DSM 11204 / 1A)</name>
    <dbReference type="NCBI Taxonomy" id="694429"/>
    <lineage>
        <taxon>Archaea</taxon>
        <taxon>Thermoproteota</taxon>
        <taxon>Thermoprotei</taxon>
        <taxon>Desulfurococcales</taxon>
        <taxon>Pyrodictiaceae</taxon>
        <taxon>Pyrolobus</taxon>
    </lineage>
</organism>
<dbReference type="GO" id="GO:0046961">
    <property type="term" value="F:proton-transporting ATPase activity, rotational mechanism"/>
    <property type="evidence" value="ECO:0007669"/>
    <property type="project" value="InterPro"/>
</dbReference>
<dbReference type="InterPro" id="IPR008218">
    <property type="entry name" value="ATPase_V1-cplx_f_g_su"/>
</dbReference>
<dbReference type="STRING" id="694429.Pyrfu_0059"/>
<dbReference type="AlphaFoldDB" id="G0EE15"/>
<accession>G0EE15</accession>